<dbReference type="PANTHER" id="PTHR35864">
    <property type="entry name" value="ZINC METALLOPROTEASE MJ0611-RELATED"/>
    <property type="match status" value="1"/>
</dbReference>
<feature type="transmembrane region" description="Helical" evidence="13">
    <location>
        <begin position="125"/>
        <end position="147"/>
    </location>
</feature>
<sequence>MVIIFQFIVLIFSVMVHEVSHGIVAYKLGDDTAKTLGRLNFNPLKHLDPMGSVILPVFLLLMNSPILFGWAKPVPYNPNNLKNPKKGAALIALAGPMSNLALAVIFGVLIQILGPFADNLGETVISLLQFFNVIVFINVLLAVFNLVPIPPLDGSKLIFAMLPPRYYRVQRFLEQYGMFLLIFFIFFGFGIIIPVISGLYHLLTAPFSIF</sequence>
<keyword evidence="5" id="KW-0645">Protease</keyword>
<dbReference type="CDD" id="cd06158">
    <property type="entry name" value="S2P-M50_like_1"/>
    <property type="match status" value="1"/>
</dbReference>
<comment type="caution">
    <text evidence="15">The sequence shown here is derived from an EMBL/GenBank/DDBJ whole genome shotgun (WGS) entry which is preliminary data.</text>
</comment>
<evidence type="ECO:0000256" key="7">
    <source>
        <dbReference type="ARBA" id="ARBA00022723"/>
    </source>
</evidence>
<evidence type="ECO:0000256" key="11">
    <source>
        <dbReference type="ARBA" id="ARBA00023049"/>
    </source>
</evidence>
<keyword evidence="12 13" id="KW-0472">Membrane</keyword>
<dbReference type="GO" id="GO:0008237">
    <property type="term" value="F:metallopeptidase activity"/>
    <property type="evidence" value="ECO:0007669"/>
    <property type="project" value="UniProtKB-KW"/>
</dbReference>
<dbReference type="Pfam" id="PF02163">
    <property type="entry name" value="Peptidase_M50"/>
    <property type="match status" value="1"/>
</dbReference>
<dbReference type="PANTHER" id="PTHR35864:SF1">
    <property type="entry name" value="ZINC METALLOPROTEASE YWHC-RELATED"/>
    <property type="match status" value="1"/>
</dbReference>
<evidence type="ECO:0000256" key="2">
    <source>
        <dbReference type="ARBA" id="ARBA00004651"/>
    </source>
</evidence>
<feature type="transmembrane region" description="Helical" evidence="13">
    <location>
        <begin position="178"/>
        <end position="203"/>
    </location>
</feature>
<keyword evidence="11" id="KW-0482">Metalloprotease</keyword>
<evidence type="ECO:0000256" key="5">
    <source>
        <dbReference type="ARBA" id="ARBA00022670"/>
    </source>
</evidence>
<reference evidence="15 16" key="1">
    <citation type="journal article" date="2016" name="Nat. Commun.">
        <title>Thousands of microbial genomes shed light on interconnected biogeochemical processes in an aquifer system.</title>
        <authorList>
            <person name="Anantharaman K."/>
            <person name="Brown C.T."/>
            <person name="Hug L.A."/>
            <person name="Sharon I."/>
            <person name="Castelle C.J."/>
            <person name="Probst A.J."/>
            <person name="Thomas B.C."/>
            <person name="Singh A."/>
            <person name="Wilkins M.J."/>
            <person name="Karaoz U."/>
            <person name="Brodie E.L."/>
            <person name="Williams K.H."/>
            <person name="Hubbard S.S."/>
            <person name="Banfield J.F."/>
        </authorList>
    </citation>
    <scope>NUCLEOTIDE SEQUENCE [LARGE SCALE GENOMIC DNA]</scope>
</reference>
<dbReference type="STRING" id="1798410.A3H63_01790"/>
<comment type="similarity">
    <text evidence="3">Belongs to the peptidase M50B family.</text>
</comment>
<feature type="transmembrane region" description="Helical" evidence="13">
    <location>
        <begin position="49"/>
        <end position="70"/>
    </location>
</feature>
<evidence type="ECO:0000256" key="1">
    <source>
        <dbReference type="ARBA" id="ARBA00001947"/>
    </source>
</evidence>
<evidence type="ECO:0000256" key="9">
    <source>
        <dbReference type="ARBA" id="ARBA00022833"/>
    </source>
</evidence>
<keyword evidence="4" id="KW-1003">Cell membrane</keyword>
<comment type="cofactor">
    <cofactor evidence="1">
        <name>Zn(2+)</name>
        <dbReference type="ChEBI" id="CHEBI:29105"/>
    </cofactor>
</comment>
<dbReference type="GO" id="GO:0005886">
    <property type="term" value="C:plasma membrane"/>
    <property type="evidence" value="ECO:0007669"/>
    <property type="project" value="UniProtKB-SubCell"/>
</dbReference>
<dbReference type="InterPro" id="IPR008915">
    <property type="entry name" value="Peptidase_M50"/>
</dbReference>
<evidence type="ECO:0000256" key="6">
    <source>
        <dbReference type="ARBA" id="ARBA00022692"/>
    </source>
</evidence>
<keyword evidence="6 13" id="KW-0812">Transmembrane</keyword>
<dbReference type="GO" id="GO:0046872">
    <property type="term" value="F:metal ion binding"/>
    <property type="evidence" value="ECO:0007669"/>
    <property type="project" value="UniProtKB-KW"/>
</dbReference>
<evidence type="ECO:0000256" key="4">
    <source>
        <dbReference type="ARBA" id="ARBA00022475"/>
    </source>
</evidence>
<keyword evidence="10 13" id="KW-1133">Transmembrane helix</keyword>
<evidence type="ECO:0000256" key="10">
    <source>
        <dbReference type="ARBA" id="ARBA00022989"/>
    </source>
</evidence>
<evidence type="ECO:0000313" key="15">
    <source>
        <dbReference type="EMBL" id="OGY68047.1"/>
    </source>
</evidence>
<feature type="domain" description="Peptidase M50" evidence="14">
    <location>
        <begin position="7"/>
        <end position="183"/>
    </location>
</feature>
<gene>
    <name evidence="15" type="ORF">A3H63_01790</name>
</gene>
<evidence type="ECO:0000256" key="13">
    <source>
        <dbReference type="SAM" id="Phobius"/>
    </source>
</evidence>
<evidence type="ECO:0000256" key="3">
    <source>
        <dbReference type="ARBA" id="ARBA00007931"/>
    </source>
</evidence>
<organism evidence="15 16">
    <name type="scientific">Candidatus Harrisonbacteria bacterium RIFCSPLOWO2_02_FULL_45_10c</name>
    <dbReference type="NCBI Taxonomy" id="1798410"/>
    <lineage>
        <taxon>Bacteria</taxon>
        <taxon>Candidatus Harrisoniibacteriota</taxon>
    </lineage>
</organism>
<dbReference type="InterPro" id="IPR052348">
    <property type="entry name" value="Metallopeptidase_M50B"/>
</dbReference>
<dbReference type="Proteomes" id="UP000176284">
    <property type="component" value="Unassembled WGS sequence"/>
</dbReference>
<dbReference type="AlphaFoldDB" id="A0A1G1ZW36"/>
<evidence type="ECO:0000256" key="12">
    <source>
        <dbReference type="ARBA" id="ARBA00023136"/>
    </source>
</evidence>
<name>A0A1G1ZW36_9BACT</name>
<dbReference type="GO" id="GO:0006508">
    <property type="term" value="P:proteolysis"/>
    <property type="evidence" value="ECO:0007669"/>
    <property type="project" value="UniProtKB-KW"/>
</dbReference>
<comment type="subcellular location">
    <subcellularLocation>
        <location evidence="2">Cell membrane</location>
        <topology evidence="2">Multi-pass membrane protein</topology>
    </subcellularLocation>
</comment>
<dbReference type="EMBL" id="MHJM01000010">
    <property type="protein sequence ID" value="OGY68047.1"/>
    <property type="molecule type" value="Genomic_DNA"/>
</dbReference>
<proteinExistence type="inferred from homology"/>
<dbReference type="InterPro" id="IPR044537">
    <property type="entry name" value="Rip2-like"/>
</dbReference>
<keyword evidence="7" id="KW-0479">Metal-binding</keyword>
<evidence type="ECO:0000259" key="14">
    <source>
        <dbReference type="Pfam" id="PF02163"/>
    </source>
</evidence>
<protein>
    <recommendedName>
        <fullName evidence="14">Peptidase M50 domain-containing protein</fullName>
    </recommendedName>
</protein>
<evidence type="ECO:0000256" key="8">
    <source>
        <dbReference type="ARBA" id="ARBA00022801"/>
    </source>
</evidence>
<accession>A0A1G1ZW36</accession>
<keyword evidence="8" id="KW-0378">Hydrolase</keyword>
<keyword evidence="9" id="KW-0862">Zinc</keyword>
<evidence type="ECO:0000313" key="16">
    <source>
        <dbReference type="Proteomes" id="UP000176284"/>
    </source>
</evidence>
<feature type="transmembrane region" description="Helical" evidence="13">
    <location>
        <begin position="90"/>
        <end position="113"/>
    </location>
</feature>